<dbReference type="InterPro" id="IPR009003">
    <property type="entry name" value="Peptidase_S1_PA"/>
</dbReference>
<feature type="compositionally biased region" description="Polar residues" evidence="9">
    <location>
        <begin position="51"/>
        <end position="60"/>
    </location>
</feature>
<dbReference type="PANTHER" id="PTHR43343">
    <property type="entry name" value="PEPTIDASE S12"/>
    <property type="match status" value="1"/>
</dbReference>
<feature type="compositionally biased region" description="Polar residues" evidence="9">
    <location>
        <begin position="287"/>
        <end position="306"/>
    </location>
</feature>
<evidence type="ECO:0000256" key="4">
    <source>
        <dbReference type="ARBA" id="ARBA00022670"/>
    </source>
</evidence>
<reference evidence="12 13" key="1">
    <citation type="journal article" date="2012" name="BMC Genomics">
        <title>Comparative genomic analysis of the genus Staphylococcus including Staphylococcus aureus and its newly described sister species Staphylococcus simiae.</title>
        <authorList>
            <person name="Suzuki H."/>
            <person name="Lefebure T."/>
            <person name="Pavinski Bitar P."/>
            <person name="Stanhope M.J."/>
        </authorList>
    </citation>
    <scope>NUCLEOTIDE SEQUENCE [LARGE SCALE GENOMIC DNA]</scope>
    <source>
        <strain evidence="12 13">CCM 7213</strain>
    </source>
</reference>
<keyword evidence="6" id="KW-0378">Hydrolase</keyword>
<evidence type="ECO:0000256" key="10">
    <source>
        <dbReference type="SAM" id="Phobius"/>
    </source>
</evidence>
<protein>
    <recommendedName>
        <fullName evidence="3">Serine protease HtrA-like</fullName>
    </recommendedName>
</protein>
<feature type="compositionally biased region" description="Basic residues" evidence="9">
    <location>
        <begin position="1"/>
        <end position="20"/>
    </location>
</feature>
<evidence type="ECO:0000256" key="5">
    <source>
        <dbReference type="ARBA" id="ARBA00022692"/>
    </source>
</evidence>
<keyword evidence="13" id="KW-1185">Reference proteome</keyword>
<sequence length="685" mass="77426">MDKGQKHVIPKSQYRRKKRKFFEEEELKDKQQHSHQDEQLTSSEDEETQSPRDAQPQSPNETKDTNEDSHPNALRHYDNSDKTNIEDANEHDDKITTDQEIDDKQQSASDSLKKQTNSNVTDQLDNSTSNRDDDKVLDMQDQNNRHKSLTLPEEQQLKRQQHGQDKVLISNQDSRQDRHDNTNKIDEEELRESEEDIVHNDNHKSAQTTDTAKTKDATVRAQQFNSDEENARNQENQHNKSLNADKNEKVIAHNKETTPKLDSDSQTKQQQNNNNKKSTSTTKAQQRKATQSSEISTNKYGSDSKDMSQYSEIIKRFWHMYWPKIVILVGIIILIVILNAIFNHVNDNDKGMDNSQQSKDAYTTTMKNANNTVKSVVSVENNTEKDTSIPKDKNASEDEIGSGVIYKKSGDTVYIVTNAHVVGKKDQQKITFANNKSVIGKVLGKDKWSDLAVIKATSKDPTTKEITFGDSNHIVLGEPIIVVGNPLGVDFKSTVTEGIISGLNRNVPIDFDKDNKYDMLMKAFQIDASVNPGNSGGAVVNREGKLIGIISLKIDMPNVEGMSFALPVNEVQRITHDLETKGKIKYPDIGMTMTNIADLSSYERQSIKLPQSINNGVVVKNVDSKSLAQKAGLKKDDVIVELDDKLIEDDLHFKQVLFSHKYNLKPLTAKIYRDGNEKEITLKLK</sequence>
<feature type="compositionally biased region" description="Basic and acidic residues" evidence="9">
    <location>
        <begin position="174"/>
        <end position="185"/>
    </location>
</feature>
<dbReference type="AlphaFoldDB" id="G5JFU5"/>
<feature type="compositionally biased region" description="Basic and acidic residues" evidence="9">
    <location>
        <begin position="61"/>
        <end position="85"/>
    </location>
</feature>
<dbReference type="CDD" id="cd06781">
    <property type="entry name" value="cpPDZ_BsHtra-like"/>
    <property type="match status" value="1"/>
</dbReference>
<dbReference type="EMBL" id="AEUN01000026">
    <property type="protein sequence ID" value="EHJ08938.1"/>
    <property type="molecule type" value="Genomic_DNA"/>
</dbReference>
<dbReference type="SMART" id="SM00228">
    <property type="entry name" value="PDZ"/>
    <property type="match status" value="1"/>
</dbReference>
<comment type="subcellular location">
    <subcellularLocation>
        <location evidence="1">Cell membrane</location>
        <topology evidence="1">Single-pass membrane protein</topology>
    </subcellularLocation>
</comment>
<dbReference type="InterPro" id="IPR051201">
    <property type="entry name" value="Chloro_Bact_Ser_Proteases"/>
</dbReference>
<dbReference type="GO" id="GO:0005886">
    <property type="term" value="C:plasma membrane"/>
    <property type="evidence" value="ECO:0007669"/>
    <property type="project" value="UniProtKB-SubCell"/>
</dbReference>
<keyword evidence="7" id="KW-0720">Serine protease</keyword>
<feature type="compositionally biased region" description="Basic and acidic residues" evidence="9">
    <location>
        <begin position="91"/>
        <end position="105"/>
    </location>
</feature>
<gene>
    <name evidence="12" type="ORF">SS7213T_01546</name>
</gene>
<evidence type="ECO:0000256" key="6">
    <source>
        <dbReference type="ARBA" id="ARBA00022801"/>
    </source>
</evidence>
<feature type="domain" description="PDZ" evidence="11">
    <location>
        <begin position="587"/>
        <end position="675"/>
    </location>
</feature>
<dbReference type="Proteomes" id="UP000005413">
    <property type="component" value="Unassembled WGS sequence"/>
</dbReference>
<evidence type="ECO:0000256" key="3">
    <source>
        <dbReference type="ARBA" id="ARBA00021768"/>
    </source>
</evidence>
<dbReference type="PATRIC" id="fig|911238.3.peg.290"/>
<organism evidence="12 13">
    <name type="scientific">Staphylococcus simiae CCM 7213 = CCUG 51256</name>
    <dbReference type="NCBI Taxonomy" id="911238"/>
    <lineage>
        <taxon>Bacteria</taxon>
        <taxon>Bacillati</taxon>
        <taxon>Bacillota</taxon>
        <taxon>Bacilli</taxon>
        <taxon>Bacillales</taxon>
        <taxon>Staphylococcaceae</taxon>
        <taxon>Staphylococcus</taxon>
    </lineage>
</organism>
<dbReference type="Pfam" id="PF13365">
    <property type="entry name" value="Trypsin_2"/>
    <property type="match status" value="1"/>
</dbReference>
<evidence type="ECO:0000313" key="12">
    <source>
        <dbReference type="EMBL" id="EHJ08938.1"/>
    </source>
</evidence>
<dbReference type="RefSeq" id="WP_002461903.1">
    <property type="nucleotide sequence ID" value="NZ_AEUN01000026.1"/>
</dbReference>
<dbReference type="SUPFAM" id="SSF50494">
    <property type="entry name" value="Trypsin-like serine proteases"/>
    <property type="match status" value="1"/>
</dbReference>
<keyword evidence="5 10" id="KW-0812">Transmembrane</keyword>
<dbReference type="GO" id="GO:0006508">
    <property type="term" value="P:proteolysis"/>
    <property type="evidence" value="ECO:0007669"/>
    <property type="project" value="UniProtKB-KW"/>
</dbReference>
<comment type="similarity">
    <text evidence="2">Belongs to the peptidase S1C family.</text>
</comment>
<dbReference type="Pfam" id="PF13180">
    <property type="entry name" value="PDZ_2"/>
    <property type="match status" value="1"/>
</dbReference>
<dbReference type="Gene3D" id="2.30.42.10">
    <property type="match status" value="1"/>
</dbReference>
<feature type="compositionally biased region" description="Polar residues" evidence="9">
    <location>
        <begin position="106"/>
        <end position="129"/>
    </location>
</feature>
<dbReference type="InterPro" id="IPR043504">
    <property type="entry name" value="Peptidase_S1_PA_chymotrypsin"/>
</dbReference>
<dbReference type="GO" id="GO:0004252">
    <property type="term" value="F:serine-type endopeptidase activity"/>
    <property type="evidence" value="ECO:0007669"/>
    <property type="project" value="InterPro"/>
</dbReference>
<evidence type="ECO:0000256" key="2">
    <source>
        <dbReference type="ARBA" id="ARBA00010541"/>
    </source>
</evidence>
<dbReference type="InterPro" id="IPR001478">
    <property type="entry name" value="PDZ"/>
</dbReference>
<proteinExistence type="inferred from homology"/>
<evidence type="ECO:0000256" key="9">
    <source>
        <dbReference type="SAM" id="MobiDB-lite"/>
    </source>
</evidence>
<feature type="compositionally biased region" description="Basic and acidic residues" evidence="9">
    <location>
        <begin position="27"/>
        <end position="38"/>
    </location>
</feature>
<dbReference type="PANTHER" id="PTHR43343:SF3">
    <property type="entry name" value="PROTEASE DO-LIKE 8, CHLOROPLASTIC"/>
    <property type="match status" value="1"/>
</dbReference>
<dbReference type="Gene3D" id="2.40.10.10">
    <property type="entry name" value="Trypsin-like serine proteases"/>
    <property type="match status" value="2"/>
</dbReference>
<keyword evidence="10" id="KW-0472">Membrane</keyword>
<feature type="transmembrane region" description="Helical" evidence="10">
    <location>
        <begin position="321"/>
        <end position="342"/>
    </location>
</feature>
<dbReference type="InterPro" id="IPR001940">
    <property type="entry name" value="Peptidase_S1C"/>
</dbReference>
<dbReference type="InterPro" id="IPR036034">
    <property type="entry name" value="PDZ_sf"/>
</dbReference>
<evidence type="ECO:0000256" key="7">
    <source>
        <dbReference type="ARBA" id="ARBA00022825"/>
    </source>
</evidence>
<feature type="compositionally biased region" description="Acidic residues" evidence="9">
    <location>
        <begin position="186"/>
        <end position="195"/>
    </location>
</feature>
<dbReference type="PRINTS" id="PR00834">
    <property type="entry name" value="PROTEASES2C"/>
</dbReference>
<feature type="compositionally biased region" description="Basic and acidic residues" evidence="9">
    <location>
        <begin position="229"/>
        <end position="265"/>
    </location>
</feature>
<name>G5JFU5_9STAP</name>
<evidence type="ECO:0000313" key="13">
    <source>
        <dbReference type="Proteomes" id="UP000005413"/>
    </source>
</evidence>
<evidence type="ECO:0000256" key="8">
    <source>
        <dbReference type="ARBA" id="ARBA00022989"/>
    </source>
</evidence>
<feature type="compositionally biased region" description="Low complexity" evidence="9">
    <location>
        <begin position="266"/>
        <end position="283"/>
    </location>
</feature>
<evidence type="ECO:0000259" key="11">
    <source>
        <dbReference type="SMART" id="SM00228"/>
    </source>
</evidence>
<evidence type="ECO:0000256" key="1">
    <source>
        <dbReference type="ARBA" id="ARBA00004162"/>
    </source>
</evidence>
<comment type="caution">
    <text evidence="12">The sequence shown here is derived from an EMBL/GenBank/DDBJ whole genome shotgun (WGS) entry which is preliminary data.</text>
</comment>
<keyword evidence="8 10" id="KW-1133">Transmembrane helix</keyword>
<keyword evidence="4 12" id="KW-0645">Protease</keyword>
<accession>G5JFU5</accession>
<feature type="region of interest" description="Disordered" evidence="9">
    <location>
        <begin position="1"/>
        <end position="306"/>
    </location>
</feature>
<dbReference type="SUPFAM" id="SSF50156">
    <property type="entry name" value="PDZ domain-like"/>
    <property type="match status" value="1"/>
</dbReference>